<dbReference type="InterPro" id="IPR004643">
    <property type="entry name" value="Fe-S_L-Ser_bsu"/>
</dbReference>
<dbReference type="InterPro" id="IPR002912">
    <property type="entry name" value="ACT_dom"/>
</dbReference>
<evidence type="ECO:0000256" key="2">
    <source>
        <dbReference type="ARBA" id="ARBA00004742"/>
    </source>
</evidence>
<evidence type="ECO:0000256" key="11">
    <source>
        <dbReference type="PIRNR" id="PIRNR036692"/>
    </source>
</evidence>
<dbReference type="GO" id="GO:0051539">
    <property type="term" value="F:4 iron, 4 sulfur cluster binding"/>
    <property type="evidence" value="ECO:0007669"/>
    <property type="project" value="UniProtKB-UniRule"/>
</dbReference>
<dbReference type="Gene3D" id="3.30.1330.90">
    <property type="entry name" value="D-3-phosphoglycerate dehydrogenase, domain 3"/>
    <property type="match status" value="1"/>
</dbReference>
<dbReference type="Proteomes" id="UP001139263">
    <property type="component" value="Unassembled WGS sequence"/>
</dbReference>
<protein>
    <recommendedName>
        <fullName evidence="11">L-serine deaminase</fullName>
    </recommendedName>
</protein>
<comment type="caution">
    <text evidence="14">The sequence shown here is derived from an EMBL/GenBank/DDBJ whole genome shotgun (WGS) entry which is preliminary data.</text>
</comment>
<dbReference type="Gene3D" id="3.30.70.260">
    <property type="match status" value="1"/>
</dbReference>
<name>A0A9X2ACE5_9BACL</name>
<evidence type="ECO:0000313" key="14">
    <source>
        <dbReference type="EMBL" id="MCI0184058.1"/>
    </source>
</evidence>
<dbReference type="NCBIfam" id="TIGR00719">
    <property type="entry name" value="sda_beta"/>
    <property type="match status" value="1"/>
</dbReference>
<dbReference type="GO" id="GO:0046872">
    <property type="term" value="F:metal ion binding"/>
    <property type="evidence" value="ECO:0007669"/>
    <property type="project" value="UniProtKB-UniRule"/>
</dbReference>
<evidence type="ECO:0000256" key="12">
    <source>
        <dbReference type="RuleBase" id="RU366059"/>
    </source>
</evidence>
<comment type="pathway">
    <text evidence="2 11">Carbohydrate biosynthesis; gluconeogenesis.</text>
</comment>
<evidence type="ECO:0000256" key="10">
    <source>
        <dbReference type="ARBA" id="ARBA00049406"/>
    </source>
</evidence>
<dbReference type="Pfam" id="PF03315">
    <property type="entry name" value="SDH_beta"/>
    <property type="match status" value="1"/>
</dbReference>
<dbReference type="InterPro" id="IPR051318">
    <property type="entry name" value="Fe-S_L-Ser"/>
</dbReference>
<dbReference type="RefSeq" id="WP_241715250.1">
    <property type="nucleotide sequence ID" value="NZ_JALBUF010000008.1"/>
</dbReference>
<reference evidence="14" key="1">
    <citation type="submission" date="2022-03" db="EMBL/GenBank/DDBJ databases">
        <title>Draft Genome Sequence of Firmicute Strain S0AB, a Heterotrophic Iron/Sulfur-Oxidizing Extreme Acidophile.</title>
        <authorList>
            <person name="Vergara E."/>
            <person name="Pakostova E."/>
            <person name="Johnson D.B."/>
            <person name="Holmes D.S."/>
        </authorList>
    </citation>
    <scope>NUCLEOTIDE SEQUENCE</scope>
    <source>
        <strain evidence="14">S0AB</strain>
    </source>
</reference>
<accession>A0A9X2ACE5</accession>
<dbReference type="InterPro" id="IPR045865">
    <property type="entry name" value="ACT-like_dom_sf"/>
</dbReference>
<gene>
    <name evidence="14" type="primary">sdhB</name>
    <name evidence="14" type="ORF">MM817_02353</name>
</gene>
<comment type="similarity">
    <text evidence="3 11 12">Belongs to the iron-sulfur dependent L-serine dehydratase family.</text>
</comment>
<evidence type="ECO:0000256" key="3">
    <source>
        <dbReference type="ARBA" id="ARBA00008636"/>
    </source>
</evidence>
<keyword evidence="8 11" id="KW-0411">Iron-sulfur</keyword>
<keyword evidence="7 11" id="KW-0408">Iron</keyword>
<keyword evidence="6 11" id="KW-0479">Metal-binding</keyword>
<dbReference type="AlphaFoldDB" id="A0A9X2ACE5"/>
<keyword evidence="9 11" id="KW-0456">Lyase</keyword>
<dbReference type="SUPFAM" id="SSF55021">
    <property type="entry name" value="ACT-like"/>
    <property type="match status" value="1"/>
</dbReference>
<comment type="catalytic activity">
    <reaction evidence="10 11 12">
        <text>L-serine = pyruvate + NH4(+)</text>
        <dbReference type="Rhea" id="RHEA:19169"/>
        <dbReference type="ChEBI" id="CHEBI:15361"/>
        <dbReference type="ChEBI" id="CHEBI:28938"/>
        <dbReference type="ChEBI" id="CHEBI:33384"/>
        <dbReference type="EC" id="4.3.1.17"/>
    </reaction>
</comment>
<evidence type="ECO:0000256" key="7">
    <source>
        <dbReference type="ARBA" id="ARBA00023004"/>
    </source>
</evidence>
<evidence type="ECO:0000313" key="15">
    <source>
        <dbReference type="Proteomes" id="UP001139263"/>
    </source>
</evidence>
<dbReference type="InterPro" id="IPR029009">
    <property type="entry name" value="ASB_dom_sf"/>
</dbReference>
<organism evidence="14 15">
    <name type="scientific">Sulfoacidibacillus ferrooxidans</name>
    <dbReference type="NCBI Taxonomy" id="2005001"/>
    <lineage>
        <taxon>Bacteria</taxon>
        <taxon>Bacillati</taxon>
        <taxon>Bacillota</taxon>
        <taxon>Bacilli</taxon>
        <taxon>Bacillales</taxon>
        <taxon>Alicyclobacillaceae</taxon>
        <taxon>Sulfoacidibacillus</taxon>
    </lineage>
</organism>
<dbReference type="SUPFAM" id="SSF143548">
    <property type="entry name" value="Serine metabolism enzymes domain"/>
    <property type="match status" value="1"/>
</dbReference>
<comment type="cofactor">
    <cofactor evidence="1 12">
        <name>[4Fe-4S] cluster</name>
        <dbReference type="ChEBI" id="CHEBI:49883"/>
    </cofactor>
</comment>
<keyword evidence="5 11" id="KW-0004">4Fe-4S</keyword>
<dbReference type="PIRSF" id="PIRSF036692">
    <property type="entry name" value="SDH_B"/>
    <property type="match status" value="1"/>
</dbReference>
<evidence type="ECO:0000256" key="1">
    <source>
        <dbReference type="ARBA" id="ARBA00001966"/>
    </source>
</evidence>
<evidence type="ECO:0000256" key="6">
    <source>
        <dbReference type="ARBA" id="ARBA00022723"/>
    </source>
</evidence>
<evidence type="ECO:0000259" key="13">
    <source>
        <dbReference type="PROSITE" id="PS51671"/>
    </source>
</evidence>
<dbReference type="PANTHER" id="PTHR30182">
    <property type="entry name" value="L-SERINE DEHYDRATASE"/>
    <property type="match status" value="1"/>
</dbReference>
<dbReference type="InterPro" id="IPR005131">
    <property type="entry name" value="Ser_deHydtase_bsu"/>
</dbReference>
<sequence length="222" mass="24222">MKYNSAFDIIGPIMVGPSSSHTAGAVRIGYIARQILSEEPKRATFQLMGSFAETYRGHGTDVALLAGLLLLPLDSDQIPLADKLAKDLALDYTFTQTNIGFYHPNTVKIDLYGATRKVNVIASSLGGGKVEVQELDGLPVKFSGEKETLILYHIDQKGFISMISRLLDGAGYNIARLSLERFTRAGTAITICEVDEELTESLLTTLLTNVPMLKDIRVVKTV</sequence>
<dbReference type="GO" id="GO:0003941">
    <property type="term" value="F:L-serine ammonia-lyase activity"/>
    <property type="evidence" value="ECO:0007669"/>
    <property type="project" value="UniProtKB-UniRule"/>
</dbReference>
<evidence type="ECO:0000256" key="8">
    <source>
        <dbReference type="ARBA" id="ARBA00023014"/>
    </source>
</evidence>
<evidence type="ECO:0000256" key="4">
    <source>
        <dbReference type="ARBA" id="ARBA00022432"/>
    </source>
</evidence>
<dbReference type="GO" id="GO:0006094">
    <property type="term" value="P:gluconeogenesis"/>
    <property type="evidence" value="ECO:0007669"/>
    <property type="project" value="UniProtKB-UniRule"/>
</dbReference>
<keyword evidence="15" id="KW-1185">Reference proteome</keyword>
<evidence type="ECO:0000256" key="5">
    <source>
        <dbReference type="ARBA" id="ARBA00022485"/>
    </source>
</evidence>
<dbReference type="PROSITE" id="PS51671">
    <property type="entry name" value="ACT"/>
    <property type="match status" value="1"/>
</dbReference>
<proteinExistence type="inferred from homology"/>
<dbReference type="EMBL" id="JALBUF010000008">
    <property type="protein sequence ID" value="MCI0184058.1"/>
    <property type="molecule type" value="Genomic_DNA"/>
</dbReference>
<keyword evidence="4 11" id="KW-0312">Gluconeogenesis</keyword>
<dbReference type="PANTHER" id="PTHR30182:SF12">
    <property type="entry name" value="L-SERINE DEHYDRATASE, BETA CHAIN-RELATED"/>
    <property type="match status" value="1"/>
</dbReference>
<evidence type="ECO:0000256" key="9">
    <source>
        <dbReference type="ARBA" id="ARBA00023239"/>
    </source>
</evidence>
<feature type="domain" description="ACT" evidence="13">
    <location>
        <begin position="148"/>
        <end position="222"/>
    </location>
</feature>